<accession>A0ABV5MCC3</accession>
<protein>
    <submittedName>
        <fullName evidence="3">DUF1275 family protein</fullName>
    </submittedName>
</protein>
<gene>
    <name evidence="3" type="ORF">ACFFTR_25640</name>
</gene>
<dbReference type="EMBL" id="JBHMCA010000047">
    <property type="protein sequence ID" value="MFB9446483.1"/>
    <property type="molecule type" value="Genomic_DNA"/>
</dbReference>
<dbReference type="Pfam" id="PF06912">
    <property type="entry name" value="DUF1275"/>
    <property type="match status" value="1"/>
</dbReference>
<feature type="region of interest" description="Disordered" evidence="1">
    <location>
        <begin position="167"/>
        <end position="187"/>
    </location>
</feature>
<proteinExistence type="predicted"/>
<evidence type="ECO:0000313" key="4">
    <source>
        <dbReference type="Proteomes" id="UP001589608"/>
    </source>
</evidence>
<keyword evidence="2" id="KW-0472">Membrane</keyword>
<name>A0ABV5MCC3_9ACTN</name>
<sequence>MRRTMLALAAGYLDGLALLYLGGAFASVVGGNLVLAGVAAVADRAHLAGAVLATGVYAATVVAARRVAPARCRVAALAALCALTGGWAAAHHDPRGAVQMPLLALASIACGLLAPRRMDWRPLLAVPVGAAGAVLLLDRAAWLGPLPAVALVAVAVVVPAGPEAGWTPYSDGNGDGAHRRTRPASTP</sequence>
<feature type="transmembrane region" description="Helical" evidence="2">
    <location>
        <begin position="96"/>
        <end position="114"/>
    </location>
</feature>
<keyword evidence="2" id="KW-1133">Transmembrane helix</keyword>
<keyword evidence="4" id="KW-1185">Reference proteome</keyword>
<keyword evidence="2" id="KW-0812">Transmembrane</keyword>
<comment type="caution">
    <text evidence="3">The sequence shown here is derived from an EMBL/GenBank/DDBJ whole genome shotgun (WGS) entry which is preliminary data.</text>
</comment>
<evidence type="ECO:0000256" key="2">
    <source>
        <dbReference type="SAM" id="Phobius"/>
    </source>
</evidence>
<evidence type="ECO:0000313" key="3">
    <source>
        <dbReference type="EMBL" id="MFB9446483.1"/>
    </source>
</evidence>
<dbReference type="RefSeq" id="WP_223092202.1">
    <property type="nucleotide sequence ID" value="NZ_CP061913.1"/>
</dbReference>
<dbReference type="InterPro" id="IPR010699">
    <property type="entry name" value="DUF1275"/>
</dbReference>
<dbReference type="Proteomes" id="UP001589608">
    <property type="component" value="Unassembled WGS sequence"/>
</dbReference>
<organism evidence="3 4">
    <name type="scientific">Dactylosporangium vinaceum</name>
    <dbReference type="NCBI Taxonomy" id="53362"/>
    <lineage>
        <taxon>Bacteria</taxon>
        <taxon>Bacillati</taxon>
        <taxon>Actinomycetota</taxon>
        <taxon>Actinomycetes</taxon>
        <taxon>Micromonosporales</taxon>
        <taxon>Micromonosporaceae</taxon>
        <taxon>Dactylosporangium</taxon>
    </lineage>
</organism>
<reference evidence="3 4" key="1">
    <citation type="submission" date="2024-09" db="EMBL/GenBank/DDBJ databases">
        <authorList>
            <person name="Sun Q."/>
            <person name="Mori K."/>
        </authorList>
    </citation>
    <scope>NUCLEOTIDE SEQUENCE [LARGE SCALE GENOMIC DNA]</scope>
    <source>
        <strain evidence="3 4">JCM 3307</strain>
    </source>
</reference>
<feature type="transmembrane region" description="Helical" evidence="2">
    <location>
        <begin position="45"/>
        <end position="64"/>
    </location>
</feature>
<feature type="transmembrane region" description="Helical" evidence="2">
    <location>
        <begin position="71"/>
        <end position="90"/>
    </location>
</feature>
<evidence type="ECO:0000256" key="1">
    <source>
        <dbReference type="SAM" id="MobiDB-lite"/>
    </source>
</evidence>